<evidence type="ECO:0000259" key="2">
    <source>
        <dbReference type="PROSITE" id="PS50943"/>
    </source>
</evidence>
<keyword evidence="1" id="KW-0238">DNA-binding</keyword>
<feature type="domain" description="HTH cro/C1-type" evidence="2">
    <location>
        <begin position="15"/>
        <end position="69"/>
    </location>
</feature>
<protein>
    <submittedName>
        <fullName evidence="3">Transcriptional regulator</fullName>
    </submittedName>
</protein>
<dbReference type="PANTHER" id="PTHR46797:SF24">
    <property type="entry name" value="DNA-BINDING PHAGE PROTEIN"/>
    <property type="match status" value="1"/>
</dbReference>
<sequence>MSTEIEQRRLIAQRLREARQLAGLSQGQVAKMMGMHRPTISEIEAGNRRVSADEIARFADIYDVSTGYLLGNTPDKLAVDDPKLQLAARELAKLSPDALDGLLRALAAVRTESDDKAKD</sequence>
<dbReference type="SMART" id="SM00530">
    <property type="entry name" value="HTH_XRE"/>
    <property type="match status" value="1"/>
</dbReference>
<dbReference type="CDD" id="cd00093">
    <property type="entry name" value="HTH_XRE"/>
    <property type="match status" value="1"/>
</dbReference>
<organism evidence="3 4">
    <name type="scientific">Gluconacetobacter entanii</name>
    <dbReference type="NCBI Taxonomy" id="108528"/>
    <lineage>
        <taxon>Bacteria</taxon>
        <taxon>Pseudomonadati</taxon>
        <taxon>Pseudomonadota</taxon>
        <taxon>Alphaproteobacteria</taxon>
        <taxon>Acetobacterales</taxon>
        <taxon>Acetobacteraceae</taxon>
        <taxon>Gluconacetobacter</taxon>
    </lineage>
</organism>
<accession>A0A318PVB0</accession>
<dbReference type="PROSITE" id="PS50943">
    <property type="entry name" value="HTH_CROC1"/>
    <property type="match status" value="1"/>
</dbReference>
<comment type="caution">
    <text evidence="3">The sequence shown here is derived from an EMBL/GenBank/DDBJ whole genome shotgun (WGS) entry which is preliminary data.</text>
</comment>
<dbReference type="RefSeq" id="WP_110914506.1">
    <property type="nucleotide sequence ID" value="NZ_NKUF01000045.1"/>
</dbReference>
<evidence type="ECO:0000313" key="3">
    <source>
        <dbReference type="EMBL" id="PYD61956.1"/>
    </source>
</evidence>
<dbReference type="PANTHER" id="PTHR46797">
    <property type="entry name" value="HTH-TYPE TRANSCRIPTIONAL REGULATOR"/>
    <property type="match status" value="1"/>
</dbReference>
<dbReference type="GO" id="GO:0003700">
    <property type="term" value="F:DNA-binding transcription factor activity"/>
    <property type="evidence" value="ECO:0007669"/>
    <property type="project" value="TreeGrafter"/>
</dbReference>
<dbReference type="InterPro" id="IPR050807">
    <property type="entry name" value="TransReg_Diox_bact_type"/>
</dbReference>
<dbReference type="Gene3D" id="1.10.260.40">
    <property type="entry name" value="lambda repressor-like DNA-binding domains"/>
    <property type="match status" value="1"/>
</dbReference>
<dbReference type="OrthoDB" id="8895516at2"/>
<evidence type="ECO:0000256" key="1">
    <source>
        <dbReference type="ARBA" id="ARBA00023125"/>
    </source>
</evidence>
<dbReference type="Proteomes" id="UP000248301">
    <property type="component" value="Unassembled WGS sequence"/>
</dbReference>
<dbReference type="GO" id="GO:0005829">
    <property type="term" value="C:cytosol"/>
    <property type="evidence" value="ECO:0007669"/>
    <property type="project" value="TreeGrafter"/>
</dbReference>
<dbReference type="EMBL" id="NKUF01000045">
    <property type="protein sequence ID" value="PYD61956.1"/>
    <property type="molecule type" value="Genomic_DNA"/>
</dbReference>
<gene>
    <name evidence="3" type="ORF">CFR72_13845</name>
</gene>
<dbReference type="AlphaFoldDB" id="A0A318PVB0"/>
<dbReference type="GO" id="GO:0003677">
    <property type="term" value="F:DNA binding"/>
    <property type="evidence" value="ECO:0007669"/>
    <property type="project" value="UniProtKB-KW"/>
</dbReference>
<reference evidence="3 4" key="1">
    <citation type="submission" date="2017-07" db="EMBL/GenBank/DDBJ databases">
        <title>A draft genome sequence of Gluconacetobacter entanii LTH 4560.</title>
        <authorList>
            <person name="Skraban J."/>
            <person name="Cleenwerck I."/>
            <person name="Vandamme P."/>
            <person name="Trcek J."/>
        </authorList>
    </citation>
    <scope>NUCLEOTIDE SEQUENCE [LARGE SCALE GENOMIC DNA]</scope>
    <source>
        <strain evidence="3 4">LTH 4560</strain>
    </source>
</reference>
<dbReference type="Pfam" id="PF01381">
    <property type="entry name" value="HTH_3"/>
    <property type="match status" value="1"/>
</dbReference>
<dbReference type="InterPro" id="IPR010982">
    <property type="entry name" value="Lambda_DNA-bd_dom_sf"/>
</dbReference>
<proteinExistence type="predicted"/>
<dbReference type="SUPFAM" id="SSF47413">
    <property type="entry name" value="lambda repressor-like DNA-binding domains"/>
    <property type="match status" value="1"/>
</dbReference>
<name>A0A318PVB0_9PROT</name>
<evidence type="ECO:0000313" key="4">
    <source>
        <dbReference type="Proteomes" id="UP000248301"/>
    </source>
</evidence>
<dbReference type="InterPro" id="IPR001387">
    <property type="entry name" value="Cro/C1-type_HTH"/>
</dbReference>